<dbReference type="KEGG" id="mrr:Moror_12570"/>
<evidence type="ECO:0000313" key="4">
    <source>
        <dbReference type="EMBL" id="ESK95645.1"/>
    </source>
</evidence>
<dbReference type="PANTHER" id="PTHR24320">
    <property type="entry name" value="RETINOL DEHYDROGENASE"/>
    <property type="match status" value="1"/>
</dbReference>
<comment type="similarity">
    <text evidence="1">Belongs to the short-chain dehydrogenases/reductases (SDR) family.</text>
</comment>
<proteinExistence type="inferred from homology"/>
<dbReference type="AlphaFoldDB" id="V2XT13"/>
<dbReference type="EMBL" id="AWSO01000069">
    <property type="protein sequence ID" value="ESK95645.1"/>
    <property type="molecule type" value="Genomic_DNA"/>
</dbReference>
<keyword evidence="5" id="KW-1185">Reference proteome</keyword>
<evidence type="ECO:0000256" key="2">
    <source>
        <dbReference type="ARBA" id="ARBA00022857"/>
    </source>
</evidence>
<organism evidence="4 5">
    <name type="scientific">Moniliophthora roreri (strain MCA 2997)</name>
    <name type="common">Cocoa frosty pod rot fungus</name>
    <name type="synonym">Crinipellis roreri</name>
    <dbReference type="NCBI Taxonomy" id="1381753"/>
    <lineage>
        <taxon>Eukaryota</taxon>
        <taxon>Fungi</taxon>
        <taxon>Dikarya</taxon>
        <taxon>Basidiomycota</taxon>
        <taxon>Agaricomycotina</taxon>
        <taxon>Agaricomycetes</taxon>
        <taxon>Agaricomycetidae</taxon>
        <taxon>Agaricales</taxon>
        <taxon>Marasmiineae</taxon>
        <taxon>Marasmiaceae</taxon>
        <taxon>Moniliophthora</taxon>
    </lineage>
</organism>
<dbReference type="GO" id="GO:0016491">
    <property type="term" value="F:oxidoreductase activity"/>
    <property type="evidence" value="ECO:0007669"/>
    <property type="project" value="UniProtKB-KW"/>
</dbReference>
<protein>
    <submittedName>
        <fullName evidence="4">Short chain dehydrogenase</fullName>
    </submittedName>
</protein>
<dbReference type="OrthoDB" id="191139at2759"/>
<dbReference type="InterPro" id="IPR002347">
    <property type="entry name" value="SDR_fam"/>
</dbReference>
<evidence type="ECO:0000256" key="1">
    <source>
        <dbReference type="ARBA" id="ARBA00006484"/>
    </source>
</evidence>
<dbReference type="HOGENOM" id="CLU_010194_44_6_1"/>
<gene>
    <name evidence="4" type="ORF">Moror_12570</name>
</gene>
<comment type="caution">
    <text evidence="4">The sequence shown here is derived from an EMBL/GenBank/DDBJ whole genome shotgun (WGS) entry which is preliminary data.</text>
</comment>
<dbReference type="Gene3D" id="3.40.50.720">
    <property type="entry name" value="NAD(P)-binding Rossmann-like Domain"/>
    <property type="match status" value="1"/>
</dbReference>
<dbReference type="Pfam" id="PF00106">
    <property type="entry name" value="adh_short"/>
    <property type="match status" value="1"/>
</dbReference>
<keyword evidence="2" id="KW-0521">NADP</keyword>
<dbReference type="Proteomes" id="UP000017559">
    <property type="component" value="Unassembled WGS sequence"/>
</dbReference>
<accession>V2XT13</accession>
<name>V2XT13_MONRO</name>
<dbReference type="PRINTS" id="PR00081">
    <property type="entry name" value="GDHRDH"/>
</dbReference>
<dbReference type="SUPFAM" id="SSF51735">
    <property type="entry name" value="NAD(P)-binding Rossmann-fold domains"/>
    <property type="match status" value="1"/>
</dbReference>
<keyword evidence="3" id="KW-0560">Oxidoreductase</keyword>
<dbReference type="PANTHER" id="PTHR24320:SF282">
    <property type="entry name" value="WW DOMAIN-CONTAINING OXIDOREDUCTASE"/>
    <property type="match status" value="1"/>
</dbReference>
<sequence>MFWSSTGFDPNRDLVDLRNRVAIVTGGNRGIGYATIQHLARAGARVYMAARDEKKAKTAIETLQRQGLSPGNGEIHWLKLDLSDPRATKAAAEEFISKEKRLDVLVNNAAVVSSSFEKTRDGPSNIVTVNYLSPFVFTETLLPLLISTARESESDVRVVNLTSSAHSHTPMPVKFEKVDDLCMEYSGKFMSGFFRYAHTKLLDILWTKHLQKRLDSLDIPAPIIAVAIHPGVVDTVTPSWPLPWLWGFLSRLLLGSNNPERGSYNSVFAAASKAILSERHKYKGAYLESHPIGYVTSPIALAEDEVVAQNLFTLTQSVLHTIELVS</sequence>
<evidence type="ECO:0000313" key="5">
    <source>
        <dbReference type="Proteomes" id="UP000017559"/>
    </source>
</evidence>
<reference evidence="4 5" key="1">
    <citation type="journal article" date="2014" name="BMC Genomics">
        <title>Genome and secretome analysis of the hemibiotrophic fungal pathogen, Moniliophthora roreri, which causes frosty pod rot disease of cacao: mechanisms of the biotrophic and necrotrophic phases.</title>
        <authorList>
            <person name="Meinhardt L.W."/>
            <person name="Costa G.G.L."/>
            <person name="Thomazella D.P.T."/>
            <person name="Teixeira P.J.P.L."/>
            <person name="Carazzolle M.F."/>
            <person name="Schuster S.C."/>
            <person name="Carlson J.E."/>
            <person name="Guiltinan M.J."/>
            <person name="Mieczkowski P."/>
            <person name="Farmer A."/>
            <person name="Ramaraj T."/>
            <person name="Crozier J."/>
            <person name="Davis R.E."/>
            <person name="Shao J."/>
            <person name="Melnick R.L."/>
            <person name="Pereira G.A.G."/>
            <person name="Bailey B.A."/>
        </authorList>
    </citation>
    <scope>NUCLEOTIDE SEQUENCE [LARGE SCALE GENOMIC DNA]</scope>
    <source>
        <strain evidence="4 5">MCA 2997</strain>
    </source>
</reference>
<dbReference type="InterPro" id="IPR036291">
    <property type="entry name" value="NAD(P)-bd_dom_sf"/>
</dbReference>
<evidence type="ECO:0000256" key="3">
    <source>
        <dbReference type="ARBA" id="ARBA00023002"/>
    </source>
</evidence>